<sequence>MSKHSSTGSMSRSMSYERVTESVNHPLLKGITDKRLHLFTGGHFASQNLSSILERDRIDDEEHVKMRVWSAPGESKPGFKEATQAFVPGETGIQEGSKEYKKGDRLGPSWTNHWVHVELNIPESFQTANEPVIFEFDPECEALIFTPQGKALHAITGGPNSDKDGVPGNQEDRRVQHVIPQAAVDAGKYEVIIEVSCNGMFGLGMNGYRHQRPDPNRYFNLAFADIVLTNSEAVNLELDFEMVRQVAQSADREHSSLSHRALRAANEMMNAFRASNHYKTEEQLSAAIEKCRRIAARVLGDMSEERRKTLCTASRESGSNAKMWAIGHCHIDTAWLWSYSVTQQKIARSWSTQIDLMRRFPNHQFAASSAQQYAWLEELYPDIFEDVTEMVKADRFIPVGGAWIEHDCILPSGESLCRQYLYGQRYFENKFGMRSKEAWLPDTFGYASQLPQILRLAGMEYFFTQKVTFEREAGKHEADGLSSEQLSWNNINSVELVDGVGNNKNLGVTDECLLLFGNGDGGGGPTPRMLSKLERISALATENPGVPNVKIGKPSEFFDSIAAKTRHGRDLATWRGELYFELHRGTYTSQADIKRGNRFMEKALRDLEYYGTLASLHDSSYRYPKAELDAAWKDTMLGQFHDVLPGTSIRKAIDDTLEMYKKQLAITAPLIQKALDVILPSTSTSNGHANAAKNSTHIAAADPVRLRRCEVVSMDHFFADVAHLSRIQLHPSGAFALLCTDESGNNHVIDSPEGSCAPKAYQEGDSYILENAHFRFIISNGRITSLVDLIDSRELIVAGSSAETGGLMTYDDFPLAYDAWDAEIYHLDCSHVIAFDKVEIKDNGPLRASLLATAKFGDSTVVMTFSLDAVMPDVDPSARSWIRVETSYGLIDRPTHRNTTVDQAKFEVVAHRFADLSETGYGIALVADHKYGYAVEGNVMRLSLLRSSTAPDPQQDMGHHEFSFAIMPHTGRLVESTIPEDALRFTNPPIRKSSRRFATAETWALQIVSPVRAVASTKSSLLAKSKITITGPRSRGIVLDAIKRGEDDAFDGSASEKTLILRLYEGLGGRARGRLTFAGVRAKKVSYVNILEEDMPGSERDVKWSSEAGSLVVDLDVRGFEIKTLKVVVE</sequence>
<proteinExistence type="predicted"/>
<gene>
    <name evidence="1" type="ORF">QFC24_000440</name>
</gene>
<accession>A0ACC2XWU5</accession>
<reference evidence="1" key="1">
    <citation type="submission" date="2023-04" db="EMBL/GenBank/DDBJ databases">
        <title>Draft Genome sequencing of Naganishia species isolated from polar environments using Oxford Nanopore Technology.</title>
        <authorList>
            <person name="Leo P."/>
            <person name="Venkateswaran K."/>
        </authorList>
    </citation>
    <scope>NUCLEOTIDE SEQUENCE</scope>
    <source>
        <strain evidence="1">DBVPG 5303</strain>
    </source>
</reference>
<protein>
    <submittedName>
        <fullName evidence="1">Uncharacterized protein</fullName>
    </submittedName>
</protein>
<comment type="caution">
    <text evidence="1">The sequence shown here is derived from an EMBL/GenBank/DDBJ whole genome shotgun (WGS) entry which is preliminary data.</text>
</comment>
<keyword evidence="2" id="KW-1185">Reference proteome</keyword>
<name>A0ACC2XWU5_9TREE</name>
<evidence type="ECO:0000313" key="2">
    <source>
        <dbReference type="Proteomes" id="UP001234202"/>
    </source>
</evidence>
<dbReference type="EMBL" id="JASBWV010000001">
    <property type="protein sequence ID" value="KAJ9128148.1"/>
    <property type="molecule type" value="Genomic_DNA"/>
</dbReference>
<evidence type="ECO:0000313" key="1">
    <source>
        <dbReference type="EMBL" id="KAJ9128148.1"/>
    </source>
</evidence>
<organism evidence="1 2">
    <name type="scientific">Naganishia onofrii</name>
    <dbReference type="NCBI Taxonomy" id="1851511"/>
    <lineage>
        <taxon>Eukaryota</taxon>
        <taxon>Fungi</taxon>
        <taxon>Dikarya</taxon>
        <taxon>Basidiomycota</taxon>
        <taxon>Agaricomycotina</taxon>
        <taxon>Tremellomycetes</taxon>
        <taxon>Filobasidiales</taxon>
        <taxon>Filobasidiaceae</taxon>
        <taxon>Naganishia</taxon>
    </lineage>
</organism>
<dbReference type="Proteomes" id="UP001234202">
    <property type="component" value="Unassembled WGS sequence"/>
</dbReference>